<dbReference type="InterPro" id="IPR005399">
    <property type="entry name" value="K_chnl_volt-dep_bsu_KCNAB-rel"/>
</dbReference>
<dbReference type="OMA" id="VEREFRW"/>
<dbReference type="SUPFAM" id="SSF51430">
    <property type="entry name" value="NAD(P)-linked oxidoreductase"/>
    <property type="match status" value="1"/>
</dbReference>
<evidence type="ECO:0000256" key="4">
    <source>
        <dbReference type="SAM" id="SignalP"/>
    </source>
</evidence>
<dbReference type="Gene3D" id="3.20.20.100">
    <property type="entry name" value="NADP-dependent oxidoreductase domain"/>
    <property type="match status" value="1"/>
</dbReference>
<dbReference type="EMBL" id="ASPP01000047">
    <property type="protein sequence ID" value="ETO37020.1"/>
    <property type="molecule type" value="Genomic_DNA"/>
</dbReference>
<dbReference type="GO" id="GO:0034220">
    <property type="term" value="P:monoatomic ion transmembrane transport"/>
    <property type="evidence" value="ECO:0007669"/>
    <property type="project" value="UniProtKB-KW"/>
</dbReference>
<sequence length="194" mass="22387">MFARRMYFCLFVCSFGLVKVRGKNRDLSEKLFFLLFWNGDAIEYIEAEYLPVFEEPYKIGTTVWSPLDGGILTGKYQKEVPKDSRIGSDRLAVWFQKEFERTIDEKLKKLPGLQKICERFNCGLADLALAWVLKNKNVSVCLLGASRPEQLEKNAAALTLARKLDKEAMEEIEKVLNNKPVRDFHLWGPFVSLE</sequence>
<dbReference type="InterPro" id="IPR036812">
    <property type="entry name" value="NAD(P)_OxRdtase_dom_sf"/>
</dbReference>
<evidence type="ECO:0000259" key="5">
    <source>
        <dbReference type="Pfam" id="PF00248"/>
    </source>
</evidence>
<dbReference type="InterPro" id="IPR023210">
    <property type="entry name" value="NADP_OxRdtase_dom"/>
</dbReference>
<evidence type="ECO:0000256" key="3">
    <source>
        <dbReference type="ARBA" id="ARBA00023002"/>
    </source>
</evidence>
<feature type="domain" description="NADP-dependent oxidoreductase" evidence="5">
    <location>
        <begin position="47"/>
        <end position="176"/>
    </location>
</feature>
<dbReference type="Proteomes" id="UP000023152">
    <property type="component" value="Unassembled WGS sequence"/>
</dbReference>
<protein>
    <submittedName>
        <fullName evidence="6">Voltage-gated potassium channel beta-2 subunit</fullName>
    </submittedName>
</protein>
<evidence type="ECO:0000313" key="6">
    <source>
        <dbReference type="EMBL" id="ETO37020.1"/>
    </source>
</evidence>
<keyword evidence="4" id="KW-0732">Signal</keyword>
<comment type="caution">
    <text evidence="6">The sequence shown here is derived from an EMBL/GenBank/DDBJ whole genome shotgun (WGS) entry which is preliminary data.</text>
</comment>
<evidence type="ECO:0000313" key="7">
    <source>
        <dbReference type="Proteomes" id="UP000023152"/>
    </source>
</evidence>
<evidence type="ECO:0000256" key="2">
    <source>
        <dbReference type="ARBA" id="ARBA00022857"/>
    </source>
</evidence>
<feature type="chain" id="PRO_5004977454" evidence="4">
    <location>
        <begin position="23"/>
        <end position="194"/>
    </location>
</feature>
<keyword evidence="7" id="KW-1185">Reference proteome</keyword>
<proteinExistence type="inferred from homology"/>
<dbReference type="GO" id="GO:0016491">
    <property type="term" value="F:oxidoreductase activity"/>
    <property type="evidence" value="ECO:0007669"/>
    <property type="project" value="UniProtKB-KW"/>
</dbReference>
<organism evidence="6 7">
    <name type="scientific">Reticulomyxa filosa</name>
    <dbReference type="NCBI Taxonomy" id="46433"/>
    <lineage>
        <taxon>Eukaryota</taxon>
        <taxon>Sar</taxon>
        <taxon>Rhizaria</taxon>
        <taxon>Retaria</taxon>
        <taxon>Foraminifera</taxon>
        <taxon>Monothalamids</taxon>
        <taxon>Reticulomyxidae</taxon>
        <taxon>Reticulomyxa</taxon>
    </lineage>
</organism>
<keyword evidence="3" id="KW-0560">Oxidoreductase</keyword>
<dbReference type="PANTHER" id="PTHR43150">
    <property type="entry name" value="HYPERKINETIC, ISOFORM M"/>
    <property type="match status" value="1"/>
</dbReference>
<keyword evidence="2" id="KW-0521">NADP</keyword>
<dbReference type="AlphaFoldDB" id="X6PEV2"/>
<name>X6PEV2_RETFI</name>
<keyword evidence="6" id="KW-0813">Transport</keyword>
<accession>X6PEV2</accession>
<gene>
    <name evidence="6" type="ORF">RFI_00043</name>
</gene>
<keyword evidence="6" id="KW-0407">Ion channel</keyword>
<feature type="signal peptide" evidence="4">
    <location>
        <begin position="1"/>
        <end position="22"/>
    </location>
</feature>
<reference evidence="6 7" key="1">
    <citation type="journal article" date="2013" name="Curr. Biol.">
        <title>The Genome of the Foraminiferan Reticulomyxa filosa.</title>
        <authorList>
            <person name="Glockner G."/>
            <person name="Hulsmann N."/>
            <person name="Schleicher M."/>
            <person name="Noegel A.A."/>
            <person name="Eichinger L."/>
            <person name="Gallinger C."/>
            <person name="Pawlowski J."/>
            <person name="Sierra R."/>
            <person name="Euteneuer U."/>
            <person name="Pillet L."/>
            <person name="Moustafa A."/>
            <person name="Platzer M."/>
            <person name="Groth M."/>
            <person name="Szafranski K."/>
            <person name="Schliwa M."/>
        </authorList>
    </citation>
    <scope>NUCLEOTIDE SEQUENCE [LARGE SCALE GENOMIC DNA]</scope>
</reference>
<keyword evidence="6" id="KW-0406">Ion transport</keyword>
<dbReference type="PANTHER" id="PTHR43150:SF2">
    <property type="entry name" value="HYPERKINETIC, ISOFORM M"/>
    <property type="match status" value="1"/>
</dbReference>
<comment type="similarity">
    <text evidence="1">Belongs to the shaker potassium channel beta subunit family.</text>
</comment>
<dbReference type="Pfam" id="PF00248">
    <property type="entry name" value="Aldo_ket_red"/>
    <property type="match status" value="1"/>
</dbReference>
<dbReference type="OrthoDB" id="1720422at2759"/>
<evidence type="ECO:0000256" key="1">
    <source>
        <dbReference type="ARBA" id="ARBA00006515"/>
    </source>
</evidence>